<dbReference type="GO" id="GO:0003723">
    <property type="term" value="F:RNA binding"/>
    <property type="evidence" value="ECO:0007669"/>
    <property type="project" value="UniProtKB-UniRule"/>
</dbReference>
<feature type="compositionally biased region" description="Basic residues" evidence="2">
    <location>
        <begin position="631"/>
        <end position="646"/>
    </location>
</feature>
<accession>A0A392LX95</accession>
<evidence type="ECO:0000313" key="5">
    <source>
        <dbReference type="Proteomes" id="UP000265520"/>
    </source>
</evidence>
<feature type="domain" description="RRM" evidence="3">
    <location>
        <begin position="39"/>
        <end position="116"/>
    </location>
</feature>
<dbReference type="PROSITE" id="PS50102">
    <property type="entry name" value="RRM"/>
    <property type="match status" value="1"/>
</dbReference>
<dbReference type="Pfam" id="PF00076">
    <property type="entry name" value="RRM_1"/>
    <property type="match status" value="1"/>
</dbReference>
<reference evidence="4 5" key="1">
    <citation type="journal article" date="2018" name="Front. Plant Sci.">
        <title>Red Clover (Trifolium pratense) and Zigzag Clover (T. medium) - A Picture of Genomic Similarities and Differences.</title>
        <authorList>
            <person name="Dluhosova J."/>
            <person name="Istvanek J."/>
            <person name="Nedelnik J."/>
            <person name="Repkova J."/>
        </authorList>
    </citation>
    <scope>NUCLEOTIDE SEQUENCE [LARGE SCALE GENOMIC DNA]</scope>
    <source>
        <strain evidence="5">cv. 10/8</strain>
        <tissue evidence="4">Leaf</tissue>
    </source>
</reference>
<dbReference type="EMBL" id="LXQA010000205">
    <property type="protein sequence ID" value="MCH79581.1"/>
    <property type="molecule type" value="Genomic_DNA"/>
</dbReference>
<evidence type="ECO:0000259" key="3">
    <source>
        <dbReference type="PROSITE" id="PS50102"/>
    </source>
</evidence>
<feature type="region of interest" description="Disordered" evidence="2">
    <location>
        <begin position="1"/>
        <end position="20"/>
    </location>
</feature>
<evidence type="ECO:0000313" key="4">
    <source>
        <dbReference type="EMBL" id="MCH79581.1"/>
    </source>
</evidence>
<keyword evidence="5" id="KW-1185">Reference proteome</keyword>
<dbReference type="CDD" id="cd00590">
    <property type="entry name" value="RRM_SF"/>
    <property type="match status" value="1"/>
</dbReference>
<dbReference type="InterPro" id="IPR000504">
    <property type="entry name" value="RRM_dom"/>
</dbReference>
<feature type="compositionally biased region" description="Basic and acidic residues" evidence="2">
    <location>
        <begin position="1"/>
        <end position="12"/>
    </location>
</feature>
<dbReference type="AlphaFoldDB" id="A0A392LX95"/>
<proteinExistence type="predicted"/>
<evidence type="ECO:0000256" key="2">
    <source>
        <dbReference type="SAM" id="MobiDB-lite"/>
    </source>
</evidence>
<dbReference type="InterPro" id="IPR035979">
    <property type="entry name" value="RBD_domain_sf"/>
</dbReference>
<protein>
    <recommendedName>
        <fullName evidence="3">RRM domain-containing protein</fullName>
    </recommendedName>
</protein>
<dbReference type="Gene3D" id="3.30.70.330">
    <property type="match status" value="1"/>
</dbReference>
<sequence length="764" mass="84085">MREKEEREEREGVGGAKFLGHGPSKARSGYVHNIDKVATSFYVSNFPDDLNMGDLWKIFARFGSLGDVYIPNKVDKWGKRFAFVKFKGVKDVDALSERLEDVWSGKFKLRVNKARFDRNDQTSRVAPPVENRQERGVERYVEKGSSFREALNGGKKVVEGVVPEESVLQVEVDKLVLEELQHSFVGVLALEVDVSRIRTTLYMEGRQHISVTLMGGKLVLLHSPKKGELEAMVKAKEDWLAYYFKEVKPWTPVVFNDRREVWVKVLGVPLHVWGESFFKKVGARFGEFLDFDEATASRARLDVARIKISTPCRGCIESLVPVSAMGSIFKVWVVEEKTMALDWLREGREVVEEQSFVDSVVDPGKAMVVHVGSNCSSGDAGDEGVGVDGDRISQPSAGDAMCQGAKVVLNCDEGRGQEAGKQADFLCALFKETSTSRERGLQGKGVEICNGEGCQQDFDKGEQMGVESNEDGDTRGVVSLTSFNVAPAGKRGVLDCDVLEGGSKRDKCGSGRAFSDPLEESMERVIDKEVERVSNIFCPEEELFGPCKKTTSCGPGGVFVEGVPSGLKNSKCRQVVVSAISESVEISIEGQDKVPFPYTQKTKANNKILHSQVGTHKCLQLAEVMKERKLGSRKKKGRKGVGKSHGKPSVEVINDQLRENGEEEGSSTVGSDVDVEPVFRAPVSGSSGVDLLLGDDVSQVQDSIDPMEKGDGLLQKEASKLLGIQKTVGFSFEMEDTVVCDKMVEDELRDRAHKVEREIVDGDQ</sequence>
<evidence type="ECO:0000256" key="1">
    <source>
        <dbReference type="PROSITE-ProRule" id="PRU00176"/>
    </source>
</evidence>
<dbReference type="PANTHER" id="PTHR34427:SF5">
    <property type="entry name" value="DUF4283 DOMAIN-CONTAINING PROTEIN"/>
    <property type="match status" value="1"/>
</dbReference>
<dbReference type="Proteomes" id="UP000265520">
    <property type="component" value="Unassembled WGS sequence"/>
</dbReference>
<dbReference type="PANTHER" id="PTHR34427">
    <property type="entry name" value="DUF4283 DOMAIN PROTEIN"/>
    <property type="match status" value="1"/>
</dbReference>
<dbReference type="InterPro" id="IPR012677">
    <property type="entry name" value="Nucleotide-bd_a/b_plait_sf"/>
</dbReference>
<organism evidence="4 5">
    <name type="scientific">Trifolium medium</name>
    <dbReference type="NCBI Taxonomy" id="97028"/>
    <lineage>
        <taxon>Eukaryota</taxon>
        <taxon>Viridiplantae</taxon>
        <taxon>Streptophyta</taxon>
        <taxon>Embryophyta</taxon>
        <taxon>Tracheophyta</taxon>
        <taxon>Spermatophyta</taxon>
        <taxon>Magnoliopsida</taxon>
        <taxon>eudicotyledons</taxon>
        <taxon>Gunneridae</taxon>
        <taxon>Pentapetalae</taxon>
        <taxon>rosids</taxon>
        <taxon>fabids</taxon>
        <taxon>Fabales</taxon>
        <taxon>Fabaceae</taxon>
        <taxon>Papilionoideae</taxon>
        <taxon>50 kb inversion clade</taxon>
        <taxon>NPAAA clade</taxon>
        <taxon>Hologalegina</taxon>
        <taxon>IRL clade</taxon>
        <taxon>Trifolieae</taxon>
        <taxon>Trifolium</taxon>
    </lineage>
</organism>
<dbReference type="SMART" id="SM00360">
    <property type="entry name" value="RRM"/>
    <property type="match status" value="1"/>
</dbReference>
<name>A0A392LX95_9FABA</name>
<dbReference type="SUPFAM" id="SSF54928">
    <property type="entry name" value="RNA-binding domain, RBD"/>
    <property type="match status" value="1"/>
</dbReference>
<keyword evidence="1" id="KW-0694">RNA-binding</keyword>
<comment type="caution">
    <text evidence="4">The sequence shown here is derived from an EMBL/GenBank/DDBJ whole genome shotgun (WGS) entry which is preliminary data.</text>
</comment>
<feature type="region of interest" description="Disordered" evidence="2">
    <location>
        <begin position="629"/>
        <end position="652"/>
    </location>
</feature>
<gene>
    <name evidence="4" type="ORF">A2U01_0000333</name>
</gene>